<evidence type="ECO:0000256" key="1">
    <source>
        <dbReference type="SAM" id="MobiDB-lite"/>
    </source>
</evidence>
<name>A0A927F2N5_9ACTN</name>
<feature type="region of interest" description="Disordered" evidence="1">
    <location>
        <begin position="457"/>
        <end position="500"/>
    </location>
</feature>
<dbReference type="GO" id="GO:1904680">
    <property type="term" value="F:peptide transmembrane transporter activity"/>
    <property type="evidence" value="ECO:0007669"/>
    <property type="project" value="TreeGrafter"/>
</dbReference>
<dbReference type="AlphaFoldDB" id="A0A927F2N5"/>
<dbReference type="PANTHER" id="PTHR30290:SF65">
    <property type="entry name" value="MONOACYL PHOSPHATIDYLINOSITOL TETRAMANNOSIDE-BINDING PROTEIN LPQW-RELATED"/>
    <property type="match status" value="1"/>
</dbReference>
<dbReference type="InterPro" id="IPR000914">
    <property type="entry name" value="SBP_5_dom"/>
</dbReference>
<reference evidence="3" key="1">
    <citation type="submission" date="2020-09" db="EMBL/GenBank/DDBJ databases">
        <title>Secondary metabolite and genome analysis of marine Streptomyces chumphonensis KK1-2T.</title>
        <authorList>
            <person name="Phongsopitanun W."/>
            <person name="Kanchanasin P."/>
            <person name="Pittayakhajonwut P."/>
            <person name="Suwanborirux K."/>
            <person name="Tanasupawat S."/>
        </authorList>
    </citation>
    <scope>NUCLEOTIDE SEQUENCE</scope>
    <source>
        <strain evidence="3">KK1-2</strain>
    </source>
</reference>
<evidence type="ECO:0000259" key="2">
    <source>
        <dbReference type="Pfam" id="PF00496"/>
    </source>
</evidence>
<feature type="domain" description="Solute-binding protein family 5" evidence="2">
    <location>
        <begin position="362"/>
        <end position="460"/>
    </location>
</feature>
<feature type="domain" description="Solute-binding protein family 5" evidence="2">
    <location>
        <begin position="118"/>
        <end position="295"/>
    </location>
</feature>
<dbReference type="Proteomes" id="UP000632289">
    <property type="component" value="Unassembled WGS sequence"/>
</dbReference>
<feature type="compositionally biased region" description="Low complexity" evidence="1">
    <location>
        <begin position="464"/>
        <end position="481"/>
    </location>
</feature>
<dbReference type="RefSeq" id="WP_191210904.1">
    <property type="nucleotide sequence ID" value="NZ_JACXYU010000010.1"/>
</dbReference>
<comment type="caution">
    <text evidence="3">The sequence shown here is derived from an EMBL/GenBank/DDBJ whole genome shotgun (WGS) entry which is preliminary data.</text>
</comment>
<dbReference type="Gene3D" id="3.10.105.10">
    <property type="entry name" value="Dipeptide-binding Protein, Domain 3"/>
    <property type="match status" value="2"/>
</dbReference>
<feature type="compositionally biased region" description="Acidic residues" evidence="1">
    <location>
        <begin position="318"/>
        <end position="334"/>
    </location>
</feature>
<dbReference type="GO" id="GO:0015833">
    <property type="term" value="P:peptide transport"/>
    <property type="evidence" value="ECO:0007669"/>
    <property type="project" value="TreeGrafter"/>
</dbReference>
<gene>
    <name evidence="3" type="ORF">IF129_18900</name>
</gene>
<dbReference type="InterPro" id="IPR039424">
    <property type="entry name" value="SBP_5"/>
</dbReference>
<dbReference type="Gene3D" id="3.90.76.10">
    <property type="entry name" value="Dipeptide-binding Protein, Domain 1"/>
    <property type="match status" value="1"/>
</dbReference>
<sequence>MPPVPAIASAPGRRTATVLAAGLLVAPFLAGCGGEEDPSEGKSGSARDLSVAEREQVRFGGTLRWAVDAAPVTLNAYQDDADAATDRIAAATLPALFTLDSRGRPQLNTDYLESAEVTEREPQQVVVYRLNPKARWSDGTPLSAADFAAQWHALGGGDGGYWAARAAGYDRIHKVEPGKEEGRVRVTFARPYADWRSLFTPLYPRSVTGEPKAFNTTSRTKLPVSAGPFAVKGGTLDPTSDSVTLERNTAWWGERAKLDSLVLKAVPPAERGDALAAGELDVAEIRQPVADRIAKAARPRTAGAQEHGTASDDAKAAEEDEKDEKDAAEEEQEAEKDGSGGADEKKEAGEKAEAAKERERLRRYTVRRAYAPSYVQLALNGTSGPLRDERVRRAVAQALDREALARAVHRPAGLPVRALGSHLRMYDQAGYHDNSAAVGEATTASASGLLAEAGWKGGPAVPSTGDGTDAAGAATAGQADADAAKNGTGDGDARRAGAARPVRAPAFTGVASSSERGRAAVLRQAAHADARAAKAAKKKGGKNAKKLAEAAEASLAAATEASDALDTLLHAEANLLRLKEGRELELRMVLPAGDGSEQIRRTGERIVAMLQRVGVGVEVTRVPDGAFFQDHLASGDFDLALYGWPATAYPATDTRSIFAKPVASPDGSLLIEQNFTRVGTDQVDQLFEQAVTELDDEEREELIRRIDARVWAAAGSVPLFQPPQLVAVARSLGNAGAFGLETPRYQDIGHARPARAQEGASAAPARSGQ</sequence>
<feature type="region of interest" description="Disordered" evidence="1">
    <location>
        <begin position="295"/>
        <end position="359"/>
    </location>
</feature>
<evidence type="ECO:0000313" key="4">
    <source>
        <dbReference type="Proteomes" id="UP000632289"/>
    </source>
</evidence>
<dbReference type="Pfam" id="PF00496">
    <property type="entry name" value="SBP_bac_5"/>
    <property type="match status" value="2"/>
</dbReference>
<dbReference type="CDD" id="cd08501">
    <property type="entry name" value="PBP2_Lpqw"/>
    <property type="match status" value="1"/>
</dbReference>
<proteinExistence type="predicted"/>
<keyword evidence="4" id="KW-1185">Reference proteome</keyword>
<accession>A0A927F2N5</accession>
<feature type="compositionally biased region" description="Basic and acidic residues" evidence="1">
    <location>
        <begin position="335"/>
        <end position="359"/>
    </location>
</feature>
<dbReference type="Gene3D" id="3.40.190.10">
    <property type="entry name" value="Periplasmic binding protein-like II"/>
    <property type="match status" value="2"/>
</dbReference>
<dbReference type="PANTHER" id="PTHR30290">
    <property type="entry name" value="PERIPLASMIC BINDING COMPONENT OF ABC TRANSPORTER"/>
    <property type="match status" value="1"/>
</dbReference>
<dbReference type="SUPFAM" id="SSF53850">
    <property type="entry name" value="Periplasmic binding protein-like II"/>
    <property type="match status" value="3"/>
</dbReference>
<evidence type="ECO:0000313" key="3">
    <source>
        <dbReference type="EMBL" id="MBD3933612.1"/>
    </source>
</evidence>
<dbReference type="EMBL" id="JACXYU010000010">
    <property type="protein sequence ID" value="MBD3933612.1"/>
    <property type="molecule type" value="Genomic_DNA"/>
</dbReference>
<protein>
    <submittedName>
        <fullName evidence="3">ABC transporter family substrate-binding protein</fullName>
    </submittedName>
</protein>
<organism evidence="3 4">
    <name type="scientific">Streptomyces chumphonensis</name>
    <dbReference type="NCBI Taxonomy" id="1214925"/>
    <lineage>
        <taxon>Bacteria</taxon>
        <taxon>Bacillati</taxon>
        <taxon>Actinomycetota</taxon>
        <taxon>Actinomycetes</taxon>
        <taxon>Kitasatosporales</taxon>
        <taxon>Streptomycetaceae</taxon>
        <taxon>Streptomyces</taxon>
    </lineage>
</organism>